<protein>
    <submittedName>
        <fullName evidence="1">Uncharacterized protein</fullName>
    </submittedName>
</protein>
<dbReference type="EMBL" id="BKCJ010172338">
    <property type="protein sequence ID" value="GEY36304.1"/>
    <property type="molecule type" value="Genomic_DNA"/>
</dbReference>
<dbReference type="AlphaFoldDB" id="A0A699HJZ5"/>
<reference evidence="1" key="1">
    <citation type="journal article" date="2019" name="Sci. Rep.">
        <title>Draft genome of Tanacetum cinerariifolium, the natural source of mosquito coil.</title>
        <authorList>
            <person name="Yamashiro T."/>
            <person name="Shiraishi A."/>
            <person name="Satake H."/>
            <person name="Nakayama K."/>
        </authorList>
    </citation>
    <scope>NUCLEOTIDE SEQUENCE</scope>
</reference>
<organism evidence="1">
    <name type="scientific">Tanacetum cinerariifolium</name>
    <name type="common">Dalmatian daisy</name>
    <name type="synonym">Chrysanthemum cinerariifolium</name>
    <dbReference type="NCBI Taxonomy" id="118510"/>
    <lineage>
        <taxon>Eukaryota</taxon>
        <taxon>Viridiplantae</taxon>
        <taxon>Streptophyta</taxon>
        <taxon>Embryophyta</taxon>
        <taxon>Tracheophyta</taxon>
        <taxon>Spermatophyta</taxon>
        <taxon>Magnoliopsida</taxon>
        <taxon>eudicotyledons</taxon>
        <taxon>Gunneridae</taxon>
        <taxon>Pentapetalae</taxon>
        <taxon>asterids</taxon>
        <taxon>campanulids</taxon>
        <taxon>Asterales</taxon>
        <taxon>Asteraceae</taxon>
        <taxon>Asteroideae</taxon>
        <taxon>Anthemideae</taxon>
        <taxon>Anthemidinae</taxon>
        <taxon>Tanacetum</taxon>
    </lineage>
</organism>
<evidence type="ECO:0000313" key="1">
    <source>
        <dbReference type="EMBL" id="GEY36304.1"/>
    </source>
</evidence>
<proteinExistence type="predicted"/>
<gene>
    <name evidence="1" type="ORF">Tci_408278</name>
</gene>
<name>A0A699HJZ5_TANCI</name>
<sequence>MSRVYTGLDWGIIRLCTVRGDEDTYDVVCSFQVRSTRILAGHRHQNGVCSHGRYSVVPPWLRIQALQIPDILTSSAGARHKVSVSFMGKKGAVVYVFGLDRAIATCAQMAANAYESRICFLKNSTGNCFQQAVDELDRGVKTRNKGEIAMTFLLL</sequence>
<comment type="caution">
    <text evidence="1">The sequence shown here is derived from an EMBL/GenBank/DDBJ whole genome shotgun (WGS) entry which is preliminary data.</text>
</comment>
<accession>A0A699HJZ5</accession>